<organism evidence="3 4">
    <name type="scientific">Embleya scabrispora</name>
    <dbReference type="NCBI Taxonomy" id="159449"/>
    <lineage>
        <taxon>Bacteria</taxon>
        <taxon>Bacillati</taxon>
        <taxon>Actinomycetota</taxon>
        <taxon>Actinomycetes</taxon>
        <taxon>Kitasatosporales</taxon>
        <taxon>Streptomycetaceae</taxon>
        <taxon>Embleya</taxon>
    </lineage>
</organism>
<dbReference type="OrthoDB" id="4209624at2"/>
<name>A0A1T3NYP3_9ACTN</name>
<dbReference type="Proteomes" id="UP000190037">
    <property type="component" value="Unassembled WGS sequence"/>
</dbReference>
<proteinExistence type="predicted"/>
<evidence type="ECO:0008006" key="5">
    <source>
        <dbReference type="Google" id="ProtNLM"/>
    </source>
</evidence>
<accession>A0A1T3NYP3</accession>
<evidence type="ECO:0000256" key="2">
    <source>
        <dbReference type="SAM" id="SignalP"/>
    </source>
</evidence>
<dbReference type="STRING" id="159449.B4N89_13535"/>
<reference evidence="3 4" key="1">
    <citation type="submission" date="2017-03" db="EMBL/GenBank/DDBJ databases">
        <title>Draft genome sequence of Streptomyces scabrisporus NF3, endophyte isolated from Amphipterygium adstringens.</title>
        <authorList>
            <person name="Vazquez M."/>
            <person name="Ceapa C.D."/>
            <person name="Rodriguez Luna D."/>
            <person name="Sanchez Esquivel S."/>
        </authorList>
    </citation>
    <scope>NUCLEOTIDE SEQUENCE [LARGE SCALE GENOMIC DNA]</scope>
    <source>
        <strain evidence="3 4">NF3</strain>
    </source>
</reference>
<sequence length="157" mass="15978">MQRTARYATTAAALAAMLLLATSCGGDDDKAEPVKAAGPATVTPDPPKASTPAAAAVPAYTVINESKKTVSGKADLVVPDATVDQAQAAIRDYAKGIGGGLKDVSVTVVRAADAKVYVCSGRWIKDEAASKLYTGGSVKADKWPTIAMNCPDPGGKK</sequence>
<dbReference type="RefSeq" id="WP_078976095.1">
    <property type="nucleotide sequence ID" value="NZ_MWQN01000001.1"/>
</dbReference>
<feature type="region of interest" description="Disordered" evidence="1">
    <location>
        <begin position="32"/>
        <end position="54"/>
    </location>
</feature>
<protein>
    <recommendedName>
        <fullName evidence="5">PASTA domain-containing protein</fullName>
    </recommendedName>
</protein>
<evidence type="ECO:0000256" key="1">
    <source>
        <dbReference type="SAM" id="MobiDB-lite"/>
    </source>
</evidence>
<feature type="signal peptide" evidence="2">
    <location>
        <begin position="1"/>
        <end position="26"/>
    </location>
</feature>
<keyword evidence="2" id="KW-0732">Signal</keyword>
<evidence type="ECO:0000313" key="4">
    <source>
        <dbReference type="Proteomes" id="UP000190037"/>
    </source>
</evidence>
<comment type="caution">
    <text evidence="3">The sequence shown here is derived from an EMBL/GenBank/DDBJ whole genome shotgun (WGS) entry which is preliminary data.</text>
</comment>
<keyword evidence="4" id="KW-1185">Reference proteome</keyword>
<dbReference type="EMBL" id="MWQN01000001">
    <property type="protein sequence ID" value="OPC81822.1"/>
    <property type="molecule type" value="Genomic_DNA"/>
</dbReference>
<gene>
    <name evidence="3" type="ORF">B4N89_13535</name>
</gene>
<dbReference type="PROSITE" id="PS51257">
    <property type="entry name" value="PROKAR_LIPOPROTEIN"/>
    <property type="match status" value="1"/>
</dbReference>
<feature type="chain" id="PRO_5038489233" description="PASTA domain-containing protein" evidence="2">
    <location>
        <begin position="27"/>
        <end position="157"/>
    </location>
</feature>
<dbReference type="AlphaFoldDB" id="A0A1T3NYP3"/>
<evidence type="ECO:0000313" key="3">
    <source>
        <dbReference type="EMBL" id="OPC81822.1"/>
    </source>
</evidence>